<feature type="compositionally biased region" description="Basic and acidic residues" evidence="1">
    <location>
        <begin position="164"/>
        <end position="179"/>
    </location>
</feature>
<dbReference type="EMBL" id="KI981024">
    <property type="protein sequence ID" value="EXK23338.1"/>
    <property type="molecule type" value="Genomic_DNA"/>
</dbReference>
<evidence type="ECO:0000313" key="2">
    <source>
        <dbReference type="EMBL" id="EXK23338.1"/>
    </source>
</evidence>
<dbReference type="Proteomes" id="UP000030703">
    <property type="component" value="Unassembled WGS sequence"/>
</dbReference>
<reference evidence="2" key="1">
    <citation type="submission" date="2012-04" db="EMBL/GenBank/DDBJ databases">
        <title>The Genome Sequence of Fusarium oxysporum melonis.</title>
        <authorList>
            <consortium name="The Broad Institute Genome Sequencing Platform"/>
            <person name="Ma L.-J."/>
            <person name="Gale L.R."/>
            <person name="Schwartz D.C."/>
            <person name="Zhou S."/>
            <person name="Corby-Kistler H."/>
            <person name="Young S.K."/>
            <person name="Zeng Q."/>
            <person name="Gargeya S."/>
            <person name="Fitzgerald M."/>
            <person name="Haas B."/>
            <person name="Abouelleil A."/>
            <person name="Alvarado L."/>
            <person name="Arachchi H.M."/>
            <person name="Berlin A."/>
            <person name="Brown A."/>
            <person name="Chapman S.B."/>
            <person name="Chen Z."/>
            <person name="Dunbar C."/>
            <person name="Freedman E."/>
            <person name="Gearin G."/>
            <person name="Goldberg J."/>
            <person name="Griggs A."/>
            <person name="Gujja S."/>
            <person name="Heiman D."/>
            <person name="Howarth C."/>
            <person name="Larson L."/>
            <person name="Lui A."/>
            <person name="MacDonald P.J.P."/>
            <person name="Montmayeur A."/>
            <person name="Murphy C."/>
            <person name="Neiman D."/>
            <person name="Pearson M."/>
            <person name="Priest M."/>
            <person name="Roberts A."/>
            <person name="Saif S."/>
            <person name="Shea T."/>
            <person name="Shenoy N."/>
            <person name="Sisk P."/>
            <person name="Stolte C."/>
            <person name="Sykes S."/>
            <person name="Wortman J."/>
            <person name="Nusbaum C."/>
            <person name="Birren B."/>
        </authorList>
    </citation>
    <scope>NUCLEOTIDE SEQUENCE</scope>
    <source>
        <strain evidence="2">26406</strain>
    </source>
</reference>
<evidence type="ECO:0000256" key="1">
    <source>
        <dbReference type="SAM" id="MobiDB-lite"/>
    </source>
</evidence>
<dbReference type="HOGENOM" id="CLU_1503509_0_0_1"/>
<gene>
    <name evidence="2" type="ORF">FOMG_19881</name>
</gene>
<feature type="compositionally biased region" description="Basic and acidic residues" evidence="1">
    <location>
        <begin position="1"/>
        <end position="12"/>
    </location>
</feature>
<sequence length="179" mass="19664">MTKRSLHADTHGRQSPVWSATPGTGEVVRRLELTKGALRCGTSSRGSLQGSPIQASKLTQARGQSNKAWRVKPPLRRAKSGKRKSTRSGAVGGQSLLPRPPSPVPSPRGPYDLGRPRAGKSKHPWSNRCAQDLAARTPTWEGSIRSTERLMFPQHRSGPNEANAYDRLRGLERHKNSKH</sequence>
<reference evidence="2" key="2">
    <citation type="submission" date="2014-02" db="EMBL/GenBank/DDBJ databases">
        <title>Annotation of the Genome Sequence of Fusarium oxysporum f. sp. melonis 26406.</title>
        <authorList>
            <consortium name="The Broad Institute Genomics Platform"/>
            <person name="Ma L.-J."/>
            <person name="Corby-Kistler H."/>
            <person name="Broz K."/>
            <person name="Gale L.R."/>
            <person name="Jonkers W."/>
            <person name="O'Donnell K."/>
            <person name="Ploetz R."/>
            <person name="Steinberg C."/>
            <person name="Schwartz D.C."/>
            <person name="VanEtten H."/>
            <person name="Zhou S."/>
            <person name="Young S.K."/>
            <person name="Zeng Q."/>
            <person name="Gargeya S."/>
            <person name="Fitzgerald M."/>
            <person name="Abouelleil A."/>
            <person name="Alvarado L."/>
            <person name="Chapman S.B."/>
            <person name="Gainer-Dewar J."/>
            <person name="Goldberg J."/>
            <person name="Griggs A."/>
            <person name="Gujja S."/>
            <person name="Hansen M."/>
            <person name="Howarth C."/>
            <person name="Imamovic A."/>
            <person name="Ireland A."/>
            <person name="Larimer J."/>
            <person name="McCowan C."/>
            <person name="Murphy C."/>
            <person name="Pearson M."/>
            <person name="Poon T.W."/>
            <person name="Priest M."/>
            <person name="Roberts A."/>
            <person name="Saif S."/>
            <person name="Shea T."/>
            <person name="Sykes S."/>
            <person name="Wortman J."/>
            <person name="Nusbaum C."/>
            <person name="Birren B."/>
        </authorList>
    </citation>
    <scope>NUCLEOTIDE SEQUENCE</scope>
    <source>
        <strain evidence="2">26406</strain>
    </source>
</reference>
<organism evidence="2">
    <name type="scientific">Fusarium oxysporum f. sp. melonis 26406</name>
    <dbReference type="NCBI Taxonomy" id="1089452"/>
    <lineage>
        <taxon>Eukaryota</taxon>
        <taxon>Fungi</taxon>
        <taxon>Dikarya</taxon>
        <taxon>Ascomycota</taxon>
        <taxon>Pezizomycotina</taxon>
        <taxon>Sordariomycetes</taxon>
        <taxon>Hypocreomycetidae</taxon>
        <taxon>Hypocreales</taxon>
        <taxon>Nectriaceae</taxon>
        <taxon>Fusarium</taxon>
        <taxon>Fusarium oxysporum species complex</taxon>
    </lineage>
</organism>
<accession>W9Z502</accession>
<feature type="region of interest" description="Disordered" evidence="1">
    <location>
        <begin position="1"/>
        <end position="25"/>
    </location>
</feature>
<protein>
    <submittedName>
        <fullName evidence="2">Uncharacterized protein</fullName>
    </submittedName>
</protein>
<feature type="compositionally biased region" description="Pro residues" evidence="1">
    <location>
        <begin position="98"/>
        <end position="108"/>
    </location>
</feature>
<dbReference type="VEuPathDB" id="FungiDB:FOMG_19881"/>
<feature type="region of interest" description="Disordered" evidence="1">
    <location>
        <begin position="39"/>
        <end position="179"/>
    </location>
</feature>
<dbReference type="AlphaFoldDB" id="W9Z502"/>
<feature type="compositionally biased region" description="Basic residues" evidence="1">
    <location>
        <begin position="69"/>
        <end position="86"/>
    </location>
</feature>
<feature type="compositionally biased region" description="Polar residues" evidence="1">
    <location>
        <begin position="41"/>
        <end position="67"/>
    </location>
</feature>
<name>W9Z502_FUSOX</name>
<proteinExistence type="predicted"/>